<dbReference type="SUPFAM" id="SSF51905">
    <property type="entry name" value="FAD/NAD(P)-binding domain"/>
    <property type="match status" value="1"/>
</dbReference>
<reference evidence="2" key="1">
    <citation type="submission" date="2014-05" db="EMBL/GenBank/DDBJ databases">
        <authorList>
            <person name="Chronopoulou M."/>
        </authorList>
    </citation>
    <scope>NUCLEOTIDE SEQUENCE</scope>
    <source>
        <tissue evidence="2">Whole organism</tissue>
    </source>
</reference>
<dbReference type="OrthoDB" id="5046242at2759"/>
<dbReference type="Gene3D" id="3.90.660.10">
    <property type="match status" value="1"/>
</dbReference>
<dbReference type="GO" id="GO:0016491">
    <property type="term" value="F:oxidoreductase activity"/>
    <property type="evidence" value="ECO:0007669"/>
    <property type="project" value="InterPro"/>
</dbReference>
<dbReference type="AlphaFoldDB" id="A0A0K2UXP7"/>
<dbReference type="InterPro" id="IPR050281">
    <property type="entry name" value="Flavin_monoamine_oxidase"/>
</dbReference>
<dbReference type="PANTHER" id="PTHR10742">
    <property type="entry name" value="FLAVIN MONOAMINE OXIDASE"/>
    <property type="match status" value="1"/>
</dbReference>
<protein>
    <submittedName>
        <fullName evidence="2">Spermine oxidase [Gallus gallus]</fullName>
    </submittedName>
</protein>
<dbReference type="InterPro" id="IPR036188">
    <property type="entry name" value="FAD/NAD-bd_sf"/>
</dbReference>
<evidence type="ECO:0000313" key="2">
    <source>
        <dbReference type="EMBL" id="CDW43039.1"/>
    </source>
</evidence>
<dbReference type="Gene3D" id="3.50.50.60">
    <property type="entry name" value="FAD/NAD(P)-binding domain"/>
    <property type="match status" value="1"/>
</dbReference>
<feature type="domain" description="Amine oxidase" evidence="1">
    <location>
        <begin position="15"/>
        <end position="87"/>
    </location>
</feature>
<accession>A0A0K2UXP7</accession>
<dbReference type="PANTHER" id="PTHR10742:SF410">
    <property type="entry name" value="LYSINE-SPECIFIC HISTONE DEMETHYLASE 2"/>
    <property type="match status" value="1"/>
</dbReference>
<evidence type="ECO:0000259" key="1">
    <source>
        <dbReference type="Pfam" id="PF01593"/>
    </source>
</evidence>
<organism evidence="2">
    <name type="scientific">Lepeophtheirus salmonis</name>
    <name type="common">Salmon louse</name>
    <name type="synonym">Caligus salmonis</name>
    <dbReference type="NCBI Taxonomy" id="72036"/>
    <lineage>
        <taxon>Eukaryota</taxon>
        <taxon>Metazoa</taxon>
        <taxon>Ecdysozoa</taxon>
        <taxon>Arthropoda</taxon>
        <taxon>Crustacea</taxon>
        <taxon>Multicrustacea</taxon>
        <taxon>Hexanauplia</taxon>
        <taxon>Copepoda</taxon>
        <taxon>Siphonostomatoida</taxon>
        <taxon>Caligidae</taxon>
        <taxon>Lepeophtheirus</taxon>
    </lineage>
</organism>
<proteinExistence type="predicted"/>
<dbReference type="Pfam" id="PF01593">
    <property type="entry name" value="Amino_oxidase"/>
    <property type="match status" value="1"/>
</dbReference>
<sequence>MRVHNTKVVIIGAGVAGLFAAKKLIDSEQYGPKDIIILEAQDYVGGRIKTIFVNGAPLETGAQWIHGRGENPLWKFVNENNVPISKIVNPDGEGIFLSQSGDIPPKEILHSTLDFLQEVHESVYDVLDDKGQLKDGIPSSVDSVLKSGWTNLKSKNQMKLSSGVKRFLNGGFYGRIQTVDAMI</sequence>
<gene>
    <name evidence="2" type="primary">SMOX</name>
</gene>
<dbReference type="InterPro" id="IPR002937">
    <property type="entry name" value="Amino_oxidase"/>
</dbReference>
<dbReference type="EMBL" id="HACA01025678">
    <property type="protein sequence ID" value="CDW43039.1"/>
    <property type="molecule type" value="Transcribed_RNA"/>
</dbReference>
<name>A0A0K2UXP7_LEPSM</name>